<name>A0AAQ3M4F0_9PEZI</name>
<feature type="transmembrane region" description="Helical" evidence="5">
    <location>
        <begin position="76"/>
        <end position="96"/>
    </location>
</feature>
<protein>
    <submittedName>
        <fullName evidence="6">Uncharacterized protein</fullName>
    </submittedName>
</protein>
<dbReference type="AlphaFoldDB" id="A0AAQ3M4F0"/>
<keyword evidence="4 5" id="KW-0472">Membrane</keyword>
<dbReference type="GO" id="GO:0005789">
    <property type="term" value="C:endoplasmic reticulum membrane"/>
    <property type="evidence" value="ECO:0007669"/>
    <property type="project" value="InterPro"/>
</dbReference>
<proteinExistence type="predicted"/>
<keyword evidence="7" id="KW-1185">Reference proteome</keyword>
<sequence length="117" mass="12374">MAAARKDMRRNDLIVPYMAPKEDKDSSDIQSTMASTLPMAAIFTRNKMIGWTSVIVALQQWLSETSTQKANASSPAYLSVGMALLSVAVSYLPLFMPPQANVNAVGTGTGAPAAVPA</sequence>
<dbReference type="GO" id="GO:0044183">
    <property type="term" value="F:protein folding chaperone"/>
    <property type="evidence" value="ECO:0007669"/>
    <property type="project" value="InterPro"/>
</dbReference>
<dbReference type="EMBL" id="CP138585">
    <property type="protein sequence ID" value="WPH01429.1"/>
    <property type="molecule type" value="Genomic_DNA"/>
</dbReference>
<gene>
    <name evidence="6" type="ORF">R9X50_00427500</name>
</gene>
<evidence type="ECO:0000256" key="5">
    <source>
        <dbReference type="SAM" id="Phobius"/>
    </source>
</evidence>
<dbReference type="GO" id="GO:0045048">
    <property type="term" value="P:protein insertion into ER membrane"/>
    <property type="evidence" value="ECO:0007669"/>
    <property type="project" value="InterPro"/>
</dbReference>
<evidence type="ECO:0000256" key="4">
    <source>
        <dbReference type="ARBA" id="ARBA00023136"/>
    </source>
</evidence>
<reference evidence="6 7" key="1">
    <citation type="submission" date="2023-11" db="EMBL/GenBank/DDBJ databases">
        <title>An acidophilic fungus is an integral part of prey digestion in a carnivorous sundew plant.</title>
        <authorList>
            <person name="Tsai I.J."/>
        </authorList>
    </citation>
    <scope>NUCLEOTIDE SEQUENCE [LARGE SCALE GENOMIC DNA]</scope>
    <source>
        <strain evidence="6">169a</strain>
    </source>
</reference>
<accession>A0AAQ3M4F0</accession>
<dbReference type="PANTHER" id="PTHR28038:SF1">
    <property type="entry name" value="ADL329WP"/>
    <property type="match status" value="1"/>
</dbReference>
<dbReference type="InterPro" id="IPR005351">
    <property type="entry name" value="ASTER"/>
</dbReference>
<evidence type="ECO:0000313" key="6">
    <source>
        <dbReference type="EMBL" id="WPH01429.1"/>
    </source>
</evidence>
<comment type="subcellular location">
    <subcellularLocation>
        <location evidence="1">Membrane</location>
    </subcellularLocation>
</comment>
<dbReference type="PANTHER" id="PTHR28038">
    <property type="entry name" value="ADL329WP"/>
    <property type="match status" value="1"/>
</dbReference>
<keyword evidence="3 5" id="KW-1133">Transmembrane helix</keyword>
<evidence type="ECO:0000313" key="7">
    <source>
        <dbReference type="Proteomes" id="UP001303373"/>
    </source>
</evidence>
<evidence type="ECO:0000256" key="1">
    <source>
        <dbReference type="ARBA" id="ARBA00004370"/>
    </source>
</evidence>
<evidence type="ECO:0000256" key="2">
    <source>
        <dbReference type="ARBA" id="ARBA00022692"/>
    </source>
</evidence>
<dbReference type="Pfam" id="PF03669">
    <property type="entry name" value="ASTER"/>
    <property type="match status" value="1"/>
</dbReference>
<keyword evidence="2 5" id="KW-0812">Transmembrane</keyword>
<evidence type="ECO:0000256" key="3">
    <source>
        <dbReference type="ARBA" id="ARBA00022989"/>
    </source>
</evidence>
<dbReference type="Proteomes" id="UP001303373">
    <property type="component" value="Chromosome 6"/>
</dbReference>
<organism evidence="6 7">
    <name type="scientific">Acrodontium crateriforme</name>
    <dbReference type="NCBI Taxonomy" id="150365"/>
    <lineage>
        <taxon>Eukaryota</taxon>
        <taxon>Fungi</taxon>
        <taxon>Dikarya</taxon>
        <taxon>Ascomycota</taxon>
        <taxon>Pezizomycotina</taxon>
        <taxon>Dothideomycetes</taxon>
        <taxon>Dothideomycetidae</taxon>
        <taxon>Mycosphaerellales</taxon>
        <taxon>Teratosphaeriaceae</taxon>
        <taxon>Acrodontium</taxon>
    </lineage>
</organism>